<comment type="domain">
    <text evidence="12">The beta-hairpin motif is involved in DNA binding.</text>
</comment>
<comment type="subunit">
    <text evidence="10 12 13">Forms a heterotetramer with UvrA during the search for lesions. Interacts with UvrC in an incision complex.</text>
</comment>
<organism evidence="18 19">
    <name type="scientific">Fervidobacterium islandicum</name>
    <dbReference type="NCBI Taxonomy" id="2423"/>
    <lineage>
        <taxon>Bacteria</taxon>
        <taxon>Thermotogati</taxon>
        <taxon>Thermotogota</taxon>
        <taxon>Thermotogae</taxon>
        <taxon>Thermotogales</taxon>
        <taxon>Fervidobacteriaceae</taxon>
        <taxon>Fervidobacterium</taxon>
    </lineage>
</organism>
<dbReference type="SUPFAM" id="SSF46600">
    <property type="entry name" value="C-terminal UvrC-binding domain of UvrB"/>
    <property type="match status" value="1"/>
</dbReference>
<dbReference type="InterPro" id="IPR036876">
    <property type="entry name" value="UVR_dom_sf"/>
</dbReference>
<feature type="domain" description="UVR" evidence="15">
    <location>
        <begin position="622"/>
        <end position="657"/>
    </location>
</feature>
<comment type="similarity">
    <text evidence="2 12 13">Belongs to the UvrB family.</text>
</comment>
<dbReference type="PANTHER" id="PTHR24029:SF0">
    <property type="entry name" value="UVRABC SYSTEM PROTEIN B"/>
    <property type="match status" value="1"/>
</dbReference>
<dbReference type="CDD" id="cd17916">
    <property type="entry name" value="DEXHc_UvrB"/>
    <property type="match status" value="1"/>
</dbReference>
<keyword evidence="6 12" id="KW-0228">DNA excision</keyword>
<dbReference type="InterPro" id="IPR001650">
    <property type="entry name" value="Helicase_C-like"/>
</dbReference>
<dbReference type="SUPFAM" id="SSF52540">
    <property type="entry name" value="P-loop containing nucleoside triphosphate hydrolases"/>
    <property type="match status" value="2"/>
</dbReference>
<keyword evidence="5 12" id="KW-0227">DNA damage</keyword>
<keyword evidence="4 12" id="KW-0547">Nucleotide-binding</keyword>
<dbReference type="PROSITE" id="PS50151">
    <property type="entry name" value="UVR"/>
    <property type="match status" value="1"/>
</dbReference>
<dbReference type="GO" id="GO:0003677">
    <property type="term" value="F:DNA binding"/>
    <property type="evidence" value="ECO:0007669"/>
    <property type="project" value="UniProtKB-UniRule"/>
</dbReference>
<gene>
    <name evidence="12 18" type="primary">uvrB</name>
    <name evidence="18" type="ORF">NA23_03990</name>
</gene>
<dbReference type="InterPro" id="IPR027417">
    <property type="entry name" value="P-loop_NTPase"/>
</dbReference>
<dbReference type="GO" id="GO:0009381">
    <property type="term" value="F:excinuclease ABC activity"/>
    <property type="evidence" value="ECO:0007669"/>
    <property type="project" value="UniProtKB-UniRule"/>
</dbReference>
<keyword evidence="9 12" id="KW-0234">DNA repair</keyword>
<evidence type="ECO:0000256" key="14">
    <source>
        <dbReference type="SAM" id="Coils"/>
    </source>
</evidence>
<name>A0AAI8CL69_FERIS</name>
<keyword evidence="3 12" id="KW-0963">Cytoplasm</keyword>
<evidence type="ECO:0000313" key="19">
    <source>
        <dbReference type="Proteomes" id="UP000093740"/>
    </source>
</evidence>
<evidence type="ECO:0000256" key="6">
    <source>
        <dbReference type="ARBA" id="ARBA00022769"/>
    </source>
</evidence>
<evidence type="ECO:0000256" key="2">
    <source>
        <dbReference type="ARBA" id="ARBA00008533"/>
    </source>
</evidence>
<feature type="domain" description="Helicase ATP-binding" evidence="16">
    <location>
        <begin position="24"/>
        <end position="209"/>
    </location>
</feature>
<feature type="short sequence motif" description="Beta-hairpin" evidence="12">
    <location>
        <begin position="90"/>
        <end position="113"/>
    </location>
</feature>
<dbReference type="RefSeq" id="WP_033191012.1">
    <property type="nucleotide sequence ID" value="NZ_CP014334.2"/>
</dbReference>
<dbReference type="InterPro" id="IPR041471">
    <property type="entry name" value="UvrB_inter"/>
</dbReference>
<evidence type="ECO:0000256" key="7">
    <source>
        <dbReference type="ARBA" id="ARBA00022840"/>
    </source>
</evidence>
<evidence type="ECO:0000256" key="11">
    <source>
        <dbReference type="ARBA" id="ARBA00029504"/>
    </source>
</evidence>
<feature type="coiled-coil region" evidence="14">
    <location>
        <begin position="254"/>
        <end position="281"/>
    </location>
</feature>
<dbReference type="Pfam" id="PF00271">
    <property type="entry name" value="Helicase_C"/>
    <property type="match status" value="1"/>
</dbReference>
<dbReference type="Gene3D" id="4.10.860.10">
    <property type="entry name" value="UVR domain"/>
    <property type="match status" value="1"/>
</dbReference>
<evidence type="ECO:0000313" key="18">
    <source>
        <dbReference type="EMBL" id="AMW32530.1"/>
    </source>
</evidence>
<dbReference type="GO" id="GO:0005737">
    <property type="term" value="C:cytoplasm"/>
    <property type="evidence" value="ECO:0007669"/>
    <property type="project" value="UniProtKB-SubCell"/>
</dbReference>
<dbReference type="GO" id="GO:0009380">
    <property type="term" value="C:excinuclease repair complex"/>
    <property type="evidence" value="ECO:0007669"/>
    <property type="project" value="InterPro"/>
</dbReference>
<dbReference type="GO" id="GO:0005524">
    <property type="term" value="F:ATP binding"/>
    <property type="evidence" value="ECO:0007669"/>
    <property type="project" value="UniProtKB-UniRule"/>
</dbReference>
<dbReference type="SMART" id="SM00490">
    <property type="entry name" value="HELICc"/>
    <property type="match status" value="1"/>
</dbReference>
<dbReference type="Proteomes" id="UP000093740">
    <property type="component" value="Chromosome"/>
</dbReference>
<reference evidence="18 19" key="1">
    <citation type="journal article" date="2015" name="Stand. Genomic Sci.">
        <title>Genome sequence of a native-feather degrading extremely thermophilic Eubacterium, Fervidobacterium islandicum AW-1.</title>
        <authorList>
            <person name="Lee Y.J."/>
            <person name="Jeong H."/>
            <person name="Park G.S."/>
            <person name="Kwak Y."/>
            <person name="Lee S.J."/>
            <person name="Lee S.J."/>
            <person name="Park M.K."/>
            <person name="Kim J.Y."/>
            <person name="Kang H.K."/>
            <person name="Shin J.H."/>
            <person name="Lee D.W."/>
        </authorList>
    </citation>
    <scope>NUCLEOTIDE SEQUENCE [LARGE SCALE GENOMIC DNA]</scope>
    <source>
        <strain evidence="18 19">AW-1</strain>
    </source>
</reference>
<dbReference type="Gene3D" id="3.40.50.300">
    <property type="entry name" value="P-loop containing nucleotide triphosphate hydrolases"/>
    <property type="match status" value="3"/>
</dbReference>
<dbReference type="InterPro" id="IPR001943">
    <property type="entry name" value="UVR_dom"/>
</dbReference>
<comment type="function">
    <text evidence="12">The UvrABC repair system catalyzes the recognition and processing of DNA lesions. A damage recognition complex composed of 2 UvrA and 2 UvrB subunits scans DNA for abnormalities. Upon binding of the UvrA(2)B(2) complex to a putative damaged site, the DNA wraps around one UvrB monomer. DNA wrap is dependent on ATP binding by UvrB and probably causes local melting of the DNA helix, facilitating insertion of UvrB beta-hairpin between the DNA strands. Then UvrB probes one DNA strand for the presence of a lesion. If a lesion is found the UvrA subunits dissociate and the UvrB-DNA preincision complex is formed. This complex is subsequently bound by UvrC and the second UvrB is released. If no lesion is found, the DNA wraps around the other UvrB subunit that will check the other stand for damage.</text>
</comment>
<evidence type="ECO:0000256" key="9">
    <source>
        <dbReference type="ARBA" id="ARBA00023204"/>
    </source>
</evidence>
<keyword evidence="18" id="KW-0378">Hydrolase</keyword>
<dbReference type="PROSITE" id="PS51194">
    <property type="entry name" value="HELICASE_CTER"/>
    <property type="match status" value="1"/>
</dbReference>
<dbReference type="EMBL" id="CP014334">
    <property type="protein sequence ID" value="AMW32530.1"/>
    <property type="molecule type" value="Genomic_DNA"/>
</dbReference>
<evidence type="ECO:0000256" key="10">
    <source>
        <dbReference type="ARBA" id="ARBA00026033"/>
    </source>
</evidence>
<dbReference type="GO" id="GO:0016887">
    <property type="term" value="F:ATP hydrolysis activity"/>
    <property type="evidence" value="ECO:0007669"/>
    <property type="project" value="InterPro"/>
</dbReference>
<sequence length="662" mass="76873">MLYELVSDYSPAGDQPQAIEKLVEGLKKGYRFQTLIGVTGSGKTFTMANVIKEIERPVLVISPNKTLAAQLYTEFKSFFPNNKVEFFISYYDYYQPEAYVPTKDLYIEKSADINEVIARMRMSAIKSIMTRRDVIVVASVSAIYACGDPRDFDTLNIKLTVGERVKLNDLLKHLVRIGYERKEDIGLTGSFRFRGDTLEIFPTYQDEGIHIEFFGDEIDRIYTFDRLNREIIERLDRITIYPAKEYVTTEEKIAIAVKGIKEELEERLAELRRQGKELEAQRLYQRTMNDIELLSTLGYCTGIENYSRHFDGRQPGEPPYSLLDYYDEDYIVFIDESHITIPQLRAMYHGEMSRKKSLVEYGFRLPCAYDNRPLKFEEFLSKVNQVIFVSATPGPFEMEVSEQIVEQIIRPTGLIDPLVEVRPTRYQVDDLVKEIVEVKKRGERALVTVLTKKTAEMLAEYLVEFNIRALYLHSELDAIKRFEVLKKLRSGEVDVVVGVNLLREGLDLPEVSLVAILDADTEGFLRSETTLIQIIGRTARNENGKVIMYADRITPAMQRAIDETNRRRKIQIEYNLKNGIQPQTIVKPLMEDIFAPFRDKEEEFYKVYEDSIFALKESLPLEDYVALLEEEMYKAASELRYEDAARIRDELFRVREELKDKK</sequence>
<evidence type="ECO:0000256" key="1">
    <source>
        <dbReference type="ARBA" id="ARBA00004496"/>
    </source>
</evidence>
<dbReference type="SMART" id="SM00487">
    <property type="entry name" value="DEXDc"/>
    <property type="match status" value="1"/>
</dbReference>
<keyword evidence="19" id="KW-1185">Reference proteome</keyword>
<dbReference type="Pfam" id="PF12344">
    <property type="entry name" value="UvrB"/>
    <property type="match status" value="1"/>
</dbReference>
<keyword evidence="8 12" id="KW-0267">Excision nuclease</keyword>
<dbReference type="InterPro" id="IPR004807">
    <property type="entry name" value="UvrB"/>
</dbReference>
<dbReference type="HAMAP" id="MF_00204">
    <property type="entry name" value="UvrB"/>
    <property type="match status" value="1"/>
</dbReference>
<dbReference type="PROSITE" id="PS51192">
    <property type="entry name" value="HELICASE_ATP_BIND_1"/>
    <property type="match status" value="1"/>
</dbReference>
<keyword evidence="14" id="KW-0175">Coiled coil</keyword>
<dbReference type="InterPro" id="IPR024759">
    <property type="entry name" value="UvrB_YAD/RRR_dom"/>
</dbReference>
<evidence type="ECO:0000259" key="16">
    <source>
        <dbReference type="PROSITE" id="PS51192"/>
    </source>
</evidence>
<feature type="domain" description="Helicase C-terminal" evidence="17">
    <location>
        <begin position="430"/>
        <end position="593"/>
    </location>
</feature>
<evidence type="ECO:0000256" key="4">
    <source>
        <dbReference type="ARBA" id="ARBA00022741"/>
    </source>
</evidence>
<evidence type="ECO:0000259" key="15">
    <source>
        <dbReference type="PROSITE" id="PS50151"/>
    </source>
</evidence>
<evidence type="ECO:0000256" key="8">
    <source>
        <dbReference type="ARBA" id="ARBA00022881"/>
    </source>
</evidence>
<accession>A0AAI8CL69</accession>
<evidence type="ECO:0000256" key="13">
    <source>
        <dbReference type="RuleBase" id="RU003587"/>
    </source>
</evidence>
<dbReference type="Pfam" id="PF02151">
    <property type="entry name" value="UVR"/>
    <property type="match status" value="1"/>
</dbReference>
<keyword evidence="12 13" id="KW-0742">SOS response</keyword>
<dbReference type="Pfam" id="PF04851">
    <property type="entry name" value="ResIII"/>
    <property type="match status" value="1"/>
</dbReference>
<evidence type="ECO:0000256" key="3">
    <source>
        <dbReference type="ARBA" id="ARBA00022490"/>
    </source>
</evidence>
<protein>
    <recommendedName>
        <fullName evidence="11 12">UvrABC system protein B</fullName>
        <shortName evidence="12">Protein UvrB</shortName>
    </recommendedName>
    <alternativeName>
        <fullName evidence="12">Excinuclease ABC subunit B</fullName>
    </alternativeName>
</protein>
<evidence type="ECO:0000256" key="5">
    <source>
        <dbReference type="ARBA" id="ARBA00022763"/>
    </source>
</evidence>
<dbReference type="GO" id="GO:0006289">
    <property type="term" value="P:nucleotide-excision repair"/>
    <property type="evidence" value="ECO:0007669"/>
    <property type="project" value="UniProtKB-UniRule"/>
</dbReference>
<feature type="binding site" evidence="12">
    <location>
        <begin position="37"/>
        <end position="44"/>
    </location>
    <ligand>
        <name>ATP</name>
        <dbReference type="ChEBI" id="CHEBI:30616"/>
    </ligand>
</feature>
<dbReference type="KEGG" id="fia:NA23_03990"/>
<keyword evidence="7 12" id="KW-0067">ATP-binding</keyword>
<dbReference type="CDD" id="cd18790">
    <property type="entry name" value="SF2_C_UvrB"/>
    <property type="match status" value="1"/>
</dbReference>
<dbReference type="GO" id="GO:0009432">
    <property type="term" value="P:SOS response"/>
    <property type="evidence" value="ECO:0007669"/>
    <property type="project" value="UniProtKB-UniRule"/>
</dbReference>
<dbReference type="PANTHER" id="PTHR24029">
    <property type="entry name" value="UVRABC SYSTEM PROTEIN B"/>
    <property type="match status" value="1"/>
</dbReference>
<dbReference type="AlphaFoldDB" id="A0AAI8CL69"/>
<dbReference type="NCBIfam" id="TIGR00631">
    <property type="entry name" value="uvrb"/>
    <property type="match status" value="1"/>
</dbReference>
<dbReference type="InterPro" id="IPR006935">
    <property type="entry name" value="Helicase/UvrB_N"/>
</dbReference>
<evidence type="ECO:0000259" key="17">
    <source>
        <dbReference type="PROSITE" id="PS51194"/>
    </source>
</evidence>
<comment type="subcellular location">
    <subcellularLocation>
        <location evidence="1 12 13">Cytoplasm</location>
    </subcellularLocation>
</comment>
<dbReference type="InterPro" id="IPR014001">
    <property type="entry name" value="Helicase_ATP-bd"/>
</dbReference>
<dbReference type="NCBIfam" id="NF003673">
    <property type="entry name" value="PRK05298.1"/>
    <property type="match status" value="1"/>
</dbReference>
<dbReference type="Pfam" id="PF17757">
    <property type="entry name" value="UvrB_inter"/>
    <property type="match status" value="1"/>
</dbReference>
<proteinExistence type="inferred from homology"/>
<evidence type="ECO:0000256" key="12">
    <source>
        <dbReference type="HAMAP-Rule" id="MF_00204"/>
    </source>
</evidence>